<dbReference type="PROSITE" id="PS51257">
    <property type="entry name" value="PROKAR_LIPOPROTEIN"/>
    <property type="match status" value="1"/>
</dbReference>
<evidence type="ECO:0000313" key="1">
    <source>
        <dbReference type="EMBL" id="TXD70353.1"/>
    </source>
</evidence>
<dbReference type="RefSeq" id="WP_111815389.1">
    <property type="nucleotide sequence ID" value="NZ_CBCRZQ010000003.1"/>
</dbReference>
<keyword evidence="2" id="KW-1185">Reference proteome</keyword>
<reference evidence="1 2" key="1">
    <citation type="submission" date="2019-08" db="EMBL/GenBank/DDBJ databases">
        <title>Genome of Aequorivita lipolytica Y10-2 (type strain).</title>
        <authorList>
            <person name="Bowman J.P."/>
        </authorList>
    </citation>
    <scope>NUCLEOTIDE SEQUENCE [LARGE SCALE GENOMIC DNA]</scope>
    <source>
        <strain evidence="1 2">Y10-2</strain>
    </source>
</reference>
<dbReference type="AlphaFoldDB" id="A0A5C6YTR4"/>
<dbReference type="Proteomes" id="UP000321945">
    <property type="component" value="Unassembled WGS sequence"/>
</dbReference>
<name>A0A5C6YTR4_9FLAO</name>
<organism evidence="1 2">
    <name type="scientific">Aequorivita lipolytica</name>
    <dbReference type="NCBI Taxonomy" id="153267"/>
    <lineage>
        <taxon>Bacteria</taxon>
        <taxon>Pseudomonadati</taxon>
        <taxon>Bacteroidota</taxon>
        <taxon>Flavobacteriia</taxon>
        <taxon>Flavobacteriales</taxon>
        <taxon>Flavobacteriaceae</taxon>
        <taxon>Aequorivita</taxon>
    </lineage>
</organism>
<dbReference type="OrthoDB" id="881763at2"/>
<evidence type="ECO:0000313" key="2">
    <source>
        <dbReference type="Proteomes" id="UP000321945"/>
    </source>
</evidence>
<comment type="caution">
    <text evidence="1">The sequence shown here is derived from an EMBL/GenBank/DDBJ whole genome shotgun (WGS) entry which is preliminary data.</text>
</comment>
<accession>A0A5C6YTR4</accession>
<protein>
    <recommendedName>
        <fullName evidence="3">Lipoprotein</fullName>
    </recommendedName>
</protein>
<gene>
    <name evidence="1" type="ORF">ESV24_04080</name>
</gene>
<proteinExistence type="predicted"/>
<evidence type="ECO:0008006" key="3">
    <source>
        <dbReference type="Google" id="ProtNLM"/>
    </source>
</evidence>
<sequence>MKNLHLLVFTTLILLSSCHKDDDAVAPIDQLPPATQTGAGTFGCLVNGEPFIDNSGSFNCFYQLVGGEYYFHISGTNFNMIPGGIDIGTIKKPIEEGQIYPLLEEIDGNASAALFFQDILETSTTNSDYTGEFSITKLDFINNIVSGTFTFDIKHPTTGETVKIREGRFDSHFTQ</sequence>
<dbReference type="EMBL" id="VORU01000002">
    <property type="protein sequence ID" value="TXD70353.1"/>
    <property type="molecule type" value="Genomic_DNA"/>
</dbReference>